<dbReference type="STRING" id="1802505.A3D01_06345"/>
<evidence type="ECO:0000256" key="1">
    <source>
        <dbReference type="ARBA" id="ARBA00006525"/>
    </source>
</evidence>
<accession>A0A1F7Z2G2</accession>
<reference evidence="4 5" key="1">
    <citation type="journal article" date="2016" name="Nat. Commun.">
        <title>Thousands of microbial genomes shed light on interconnected biogeochemical processes in an aquifer system.</title>
        <authorList>
            <person name="Anantharaman K."/>
            <person name="Brown C.T."/>
            <person name="Hug L.A."/>
            <person name="Sharon I."/>
            <person name="Castelle C.J."/>
            <person name="Probst A.J."/>
            <person name="Thomas B.C."/>
            <person name="Singh A."/>
            <person name="Wilkins M.J."/>
            <person name="Karaoz U."/>
            <person name="Brodie E.L."/>
            <person name="Williams K.H."/>
            <person name="Hubbard S.S."/>
            <person name="Banfield J.F."/>
        </authorList>
    </citation>
    <scope>NUCLEOTIDE SEQUENCE [LARGE SCALE GENOMIC DNA]</scope>
</reference>
<dbReference type="SUPFAM" id="SSF102405">
    <property type="entry name" value="MCP/YpsA-like"/>
    <property type="match status" value="1"/>
</dbReference>
<evidence type="ECO:0000313" key="4">
    <source>
        <dbReference type="EMBL" id="OGM33727.1"/>
    </source>
</evidence>
<dbReference type="InterPro" id="IPR036388">
    <property type="entry name" value="WH-like_DNA-bd_sf"/>
</dbReference>
<dbReference type="AlphaFoldDB" id="A0A1F7Z2G2"/>
<feature type="domain" description="DprA winged helix" evidence="3">
    <location>
        <begin position="315"/>
        <end position="350"/>
    </location>
</feature>
<feature type="domain" description="Smf/DprA SLOG" evidence="2">
    <location>
        <begin position="77"/>
        <end position="287"/>
    </location>
</feature>
<gene>
    <name evidence="4" type="ORF">A3D01_06345</name>
</gene>
<dbReference type="GO" id="GO:0009294">
    <property type="term" value="P:DNA-mediated transformation"/>
    <property type="evidence" value="ECO:0007669"/>
    <property type="project" value="InterPro"/>
</dbReference>
<proteinExistence type="inferred from homology"/>
<dbReference type="PANTHER" id="PTHR43022">
    <property type="entry name" value="PROTEIN SMF"/>
    <property type="match status" value="1"/>
</dbReference>
<dbReference type="Pfam" id="PF17782">
    <property type="entry name" value="WHD_DprA"/>
    <property type="match status" value="1"/>
</dbReference>
<evidence type="ECO:0000259" key="2">
    <source>
        <dbReference type="Pfam" id="PF02481"/>
    </source>
</evidence>
<dbReference type="Gene3D" id="1.10.10.10">
    <property type="entry name" value="Winged helix-like DNA-binding domain superfamily/Winged helix DNA-binding domain"/>
    <property type="match status" value="1"/>
</dbReference>
<name>A0A1F7Z2G2_9BACT</name>
<dbReference type="Gene3D" id="3.40.50.450">
    <property type="match status" value="1"/>
</dbReference>
<comment type="similarity">
    <text evidence="1">Belongs to the DprA/Smf family.</text>
</comment>
<dbReference type="NCBIfam" id="TIGR00732">
    <property type="entry name" value="dprA"/>
    <property type="match status" value="1"/>
</dbReference>
<dbReference type="InterPro" id="IPR041614">
    <property type="entry name" value="DprA_WH"/>
</dbReference>
<evidence type="ECO:0000313" key="5">
    <source>
        <dbReference type="Proteomes" id="UP000177169"/>
    </source>
</evidence>
<dbReference type="InterPro" id="IPR003488">
    <property type="entry name" value="DprA"/>
</dbReference>
<dbReference type="Proteomes" id="UP000177169">
    <property type="component" value="Unassembled WGS sequence"/>
</dbReference>
<organism evidence="4 5">
    <name type="scientific">Candidatus Woesebacteria bacterium RIFCSPHIGHO2_02_FULL_39_13</name>
    <dbReference type="NCBI Taxonomy" id="1802505"/>
    <lineage>
        <taxon>Bacteria</taxon>
        <taxon>Candidatus Woeseibacteriota</taxon>
    </lineage>
</organism>
<evidence type="ECO:0000259" key="3">
    <source>
        <dbReference type="Pfam" id="PF17782"/>
    </source>
</evidence>
<sequence length="358" mass="38862">MNEKEYLISLYSYLPFGPVRIKLLISYFGSAKKVWLATQNELTEVGLKLNTAVNFVEYRENFDPSNYFKKIKSLGIKIITYSDSSYPNNLQGLDNAPLVLYVRGSLPDLTGRAVAIVGSRKMTSYGRETAYKLASELANVGVVIISGLAFGVDSVSHQAALDAGGITIAILASGVDIVTPTSNSYLARKIIDGKGALISEYPLGTQPLKTYFPNRNRIIAGLSNGVVVIEGAQKSGTYHTVNAAAGYGKTVFAVPGPIYSPSSEFPNFLIKNGAKMVTSIADITQELHMNTLIGNGDISIKGDTYNEKKLLEILVEPLHLDEIVRISTLKVHEVSATLTVMELKGMIKSLRNGVYKKV</sequence>
<dbReference type="PANTHER" id="PTHR43022:SF1">
    <property type="entry name" value="PROTEIN SMF"/>
    <property type="match status" value="1"/>
</dbReference>
<dbReference type="InterPro" id="IPR057666">
    <property type="entry name" value="DrpA_SLOG"/>
</dbReference>
<comment type="caution">
    <text evidence="4">The sequence shown here is derived from an EMBL/GenBank/DDBJ whole genome shotgun (WGS) entry which is preliminary data.</text>
</comment>
<dbReference type="EMBL" id="MGGR01000014">
    <property type="protein sequence ID" value="OGM33727.1"/>
    <property type="molecule type" value="Genomic_DNA"/>
</dbReference>
<dbReference type="Pfam" id="PF02481">
    <property type="entry name" value="DNA_processg_A"/>
    <property type="match status" value="1"/>
</dbReference>
<protein>
    <submittedName>
        <fullName evidence="4">DNA protecting protein DprA</fullName>
    </submittedName>
</protein>